<protein>
    <recommendedName>
        <fullName evidence="2">CxC5 like cysteine cluster associated with KDZ domain-containing protein</fullName>
    </recommendedName>
</protein>
<gene>
    <name evidence="3" type="ORF">MELLADRAFT_87962</name>
</gene>
<reference evidence="4" key="1">
    <citation type="journal article" date="2011" name="Proc. Natl. Acad. Sci. U.S.A.">
        <title>Obligate biotrophy features unraveled by the genomic analysis of rust fungi.</title>
        <authorList>
            <person name="Duplessis S."/>
            <person name="Cuomo C.A."/>
            <person name="Lin Y.-C."/>
            <person name="Aerts A."/>
            <person name="Tisserant E."/>
            <person name="Veneault-Fourrey C."/>
            <person name="Joly D.L."/>
            <person name="Hacquard S."/>
            <person name="Amselem J."/>
            <person name="Cantarel B.L."/>
            <person name="Chiu R."/>
            <person name="Coutinho P.M."/>
            <person name="Feau N."/>
            <person name="Field M."/>
            <person name="Frey P."/>
            <person name="Gelhaye E."/>
            <person name="Goldberg J."/>
            <person name="Grabherr M.G."/>
            <person name="Kodira C.D."/>
            <person name="Kohler A."/>
            <person name="Kuees U."/>
            <person name="Lindquist E.A."/>
            <person name="Lucas S.M."/>
            <person name="Mago R."/>
            <person name="Mauceli E."/>
            <person name="Morin E."/>
            <person name="Murat C."/>
            <person name="Pangilinan J.L."/>
            <person name="Park R."/>
            <person name="Pearson M."/>
            <person name="Quesneville H."/>
            <person name="Rouhier N."/>
            <person name="Sakthikumar S."/>
            <person name="Salamov A.A."/>
            <person name="Schmutz J."/>
            <person name="Selles B."/>
            <person name="Shapiro H."/>
            <person name="Tanguay P."/>
            <person name="Tuskan G.A."/>
            <person name="Henrissat B."/>
            <person name="Van de Peer Y."/>
            <person name="Rouze P."/>
            <person name="Ellis J.G."/>
            <person name="Dodds P.N."/>
            <person name="Schein J.E."/>
            <person name="Zhong S."/>
            <person name="Hamelin R.C."/>
            <person name="Grigoriev I.V."/>
            <person name="Szabo L.J."/>
            <person name="Martin F."/>
        </authorList>
    </citation>
    <scope>NUCLEOTIDE SEQUENCE [LARGE SCALE GENOMIC DNA]</scope>
    <source>
        <strain evidence="4">98AG31 / pathotype 3-4-7</strain>
    </source>
</reference>
<dbReference type="InterPro" id="IPR041539">
    <property type="entry name" value="CxC5"/>
</dbReference>
<evidence type="ECO:0000256" key="1">
    <source>
        <dbReference type="SAM" id="MobiDB-lite"/>
    </source>
</evidence>
<dbReference type="VEuPathDB" id="FungiDB:MELLADRAFT_87962"/>
<feature type="region of interest" description="Disordered" evidence="1">
    <location>
        <begin position="241"/>
        <end position="267"/>
    </location>
</feature>
<evidence type="ECO:0000313" key="4">
    <source>
        <dbReference type="Proteomes" id="UP000001072"/>
    </source>
</evidence>
<keyword evidence="4" id="KW-1185">Reference proteome</keyword>
<evidence type="ECO:0000259" key="2">
    <source>
        <dbReference type="Pfam" id="PF18718"/>
    </source>
</evidence>
<dbReference type="RefSeq" id="XP_007411232.1">
    <property type="nucleotide sequence ID" value="XM_007411170.1"/>
</dbReference>
<dbReference type="EMBL" id="GL883113">
    <property type="protein sequence ID" value="EGG05310.1"/>
    <property type="molecule type" value="Genomic_DNA"/>
</dbReference>
<evidence type="ECO:0000313" key="3">
    <source>
        <dbReference type="EMBL" id="EGG05310.1"/>
    </source>
</evidence>
<name>F4RQJ6_MELLP</name>
<dbReference type="eggNOG" id="ENOG502S1HF">
    <property type="taxonomic scope" value="Eukaryota"/>
</dbReference>
<dbReference type="AlphaFoldDB" id="F4RQJ6"/>
<dbReference type="HOGENOM" id="CLU_1038577_0_0_1"/>
<organism evidence="4">
    <name type="scientific">Melampsora larici-populina (strain 98AG31 / pathotype 3-4-7)</name>
    <name type="common">Poplar leaf rust fungus</name>
    <dbReference type="NCBI Taxonomy" id="747676"/>
    <lineage>
        <taxon>Eukaryota</taxon>
        <taxon>Fungi</taxon>
        <taxon>Dikarya</taxon>
        <taxon>Basidiomycota</taxon>
        <taxon>Pucciniomycotina</taxon>
        <taxon>Pucciniomycetes</taxon>
        <taxon>Pucciniales</taxon>
        <taxon>Melampsoraceae</taxon>
        <taxon>Melampsora</taxon>
    </lineage>
</organism>
<accession>F4RQJ6</accession>
<feature type="domain" description="CxC5 like cysteine cluster associated with KDZ" evidence="2">
    <location>
        <begin position="1"/>
        <end position="87"/>
    </location>
</feature>
<dbReference type="GeneID" id="18934714"/>
<feature type="compositionally biased region" description="Basic and acidic residues" evidence="1">
    <location>
        <begin position="256"/>
        <end position="267"/>
    </location>
</feature>
<sequence>MYDLDGIHLAEFHTWACLDCKTYYRPSYYTHKKARFYYSDNQRADPQHFQVHCHFGMSYRLARMFWQSQMLGHTSHFNLANLFNVTHFNSQQVPTHAGTSHSFSPKMSPELARDAVDLFSLLRRCKRRGAILQLNAHGQQEDRLLPTMARELHHVANHGSKYRDHFCSYCVKVFEVEHGGNVALKAIRAVVTDGLTIGHWRCSASSVQLEELAHRANAPPPNGVVRRATLHFPGGRKFKNLFEPRSHRGNGGLRNPQEETLHPKIDAESAWFQSAGRSFRSP</sequence>
<dbReference type="InParanoid" id="F4RQJ6"/>
<dbReference type="Pfam" id="PF18718">
    <property type="entry name" value="CxC5"/>
    <property type="match status" value="1"/>
</dbReference>
<dbReference type="KEGG" id="mlr:MELLADRAFT_87962"/>
<dbReference type="OrthoDB" id="3055037at2759"/>
<proteinExistence type="predicted"/>
<dbReference type="Proteomes" id="UP000001072">
    <property type="component" value="Unassembled WGS sequence"/>
</dbReference>